<dbReference type="PRINTS" id="PR01074">
    <property type="entry name" value="PRESENILIN2"/>
</dbReference>
<dbReference type="GO" id="GO:0006509">
    <property type="term" value="P:membrane protein ectodomain proteolysis"/>
    <property type="evidence" value="ECO:0007669"/>
    <property type="project" value="TreeGrafter"/>
</dbReference>
<dbReference type="InterPro" id="IPR001108">
    <property type="entry name" value="Peptidase_A22A"/>
</dbReference>
<dbReference type="InterPro" id="IPR001493">
    <property type="entry name" value="Pept_A22A_PS2"/>
</dbReference>
<dbReference type="GO" id="GO:0034205">
    <property type="term" value="P:amyloid-beta formation"/>
    <property type="evidence" value="ECO:0007669"/>
    <property type="project" value="TreeGrafter"/>
</dbReference>
<dbReference type="Gene3D" id="1.10.472.100">
    <property type="entry name" value="Presenilin"/>
    <property type="match status" value="1"/>
</dbReference>
<evidence type="ECO:0000256" key="2">
    <source>
        <dbReference type="ARBA" id="ARBA00022801"/>
    </source>
</evidence>
<protein>
    <submittedName>
        <fullName evidence="3">Presenilin 2</fullName>
    </submittedName>
</protein>
<dbReference type="GO" id="GO:0070765">
    <property type="term" value="C:gamma-secretase complex"/>
    <property type="evidence" value="ECO:0007669"/>
    <property type="project" value="TreeGrafter"/>
</dbReference>
<dbReference type="AlphaFoldDB" id="A0A833YIC3"/>
<dbReference type="EMBL" id="JABVXQ010000016">
    <property type="protein sequence ID" value="KAF6073606.1"/>
    <property type="molecule type" value="Genomic_DNA"/>
</dbReference>
<evidence type="ECO:0000313" key="3">
    <source>
        <dbReference type="EMBL" id="KAF6073606.1"/>
    </source>
</evidence>
<dbReference type="InterPro" id="IPR042524">
    <property type="entry name" value="Presenilin_C"/>
</dbReference>
<accession>A0A833YIC3</accession>
<comment type="caution">
    <text evidence="3">The sequence shown here is derived from an EMBL/GenBank/DDBJ whole genome shotgun (WGS) entry which is preliminary data.</text>
</comment>
<dbReference type="GO" id="GO:0055074">
    <property type="term" value="P:calcium ion homeostasis"/>
    <property type="evidence" value="ECO:0007669"/>
    <property type="project" value="TreeGrafter"/>
</dbReference>
<reference evidence="3 4" key="1">
    <citation type="journal article" date="2020" name="Nature">
        <title>Six reference-quality genomes reveal evolution of bat adaptations.</title>
        <authorList>
            <person name="Jebb D."/>
            <person name="Huang Z."/>
            <person name="Pippel M."/>
            <person name="Hughes G.M."/>
            <person name="Lavrichenko K."/>
            <person name="Devanna P."/>
            <person name="Winkler S."/>
            <person name="Jermiin L.S."/>
            <person name="Skirmuntt E.C."/>
            <person name="Katzourakis A."/>
            <person name="Burkitt-Gray L."/>
            <person name="Ray D.A."/>
            <person name="Sullivan K.A.M."/>
            <person name="Roscito J.G."/>
            <person name="Kirilenko B.M."/>
            <person name="Davalos L.M."/>
            <person name="Corthals A.P."/>
            <person name="Power M.L."/>
            <person name="Jones G."/>
            <person name="Ransome R.D."/>
            <person name="Dechmann D.K.N."/>
            <person name="Locatelli A.G."/>
            <person name="Puechmaille S.J."/>
            <person name="Fedrigo O."/>
            <person name="Jarvis E.D."/>
            <person name="Hiller M."/>
            <person name="Vernes S.C."/>
            <person name="Myers E.W."/>
            <person name="Teeling E.C."/>
        </authorList>
    </citation>
    <scope>NUCLEOTIDE SEQUENCE [LARGE SCALE GENOMIC DNA]</scope>
    <source>
        <strain evidence="3">Bat1K_MPI-CBG_1</strain>
    </source>
</reference>
<dbReference type="GO" id="GO:0007219">
    <property type="term" value="P:Notch signaling pathway"/>
    <property type="evidence" value="ECO:0007669"/>
    <property type="project" value="TreeGrafter"/>
</dbReference>
<evidence type="ECO:0000256" key="1">
    <source>
        <dbReference type="ARBA" id="ARBA00022670"/>
    </source>
</evidence>
<keyword evidence="2" id="KW-0378">Hydrolase</keyword>
<name>A0A833YIC3_9CHIR</name>
<dbReference type="GO" id="GO:0016485">
    <property type="term" value="P:protein processing"/>
    <property type="evidence" value="ECO:0007669"/>
    <property type="project" value="InterPro"/>
</dbReference>
<keyword evidence="1" id="KW-0645">Protease</keyword>
<dbReference type="PANTHER" id="PTHR10202">
    <property type="entry name" value="PRESENILIN"/>
    <property type="match status" value="1"/>
</dbReference>
<dbReference type="Proteomes" id="UP000664940">
    <property type="component" value="Unassembled WGS sequence"/>
</dbReference>
<dbReference type="Pfam" id="PF01080">
    <property type="entry name" value="Presenilin"/>
    <property type="match status" value="1"/>
</dbReference>
<dbReference type="GO" id="GO:0035556">
    <property type="term" value="P:intracellular signal transduction"/>
    <property type="evidence" value="ECO:0007669"/>
    <property type="project" value="InterPro"/>
</dbReference>
<organism evidence="3 4">
    <name type="scientific">Phyllostomus discolor</name>
    <name type="common">pale spear-nosed bat</name>
    <dbReference type="NCBI Taxonomy" id="89673"/>
    <lineage>
        <taxon>Eukaryota</taxon>
        <taxon>Metazoa</taxon>
        <taxon>Chordata</taxon>
        <taxon>Craniata</taxon>
        <taxon>Vertebrata</taxon>
        <taxon>Euteleostomi</taxon>
        <taxon>Mammalia</taxon>
        <taxon>Eutheria</taxon>
        <taxon>Laurasiatheria</taxon>
        <taxon>Chiroptera</taxon>
        <taxon>Yangochiroptera</taxon>
        <taxon>Phyllostomidae</taxon>
        <taxon>Phyllostominae</taxon>
        <taxon>Phyllostomus</taxon>
    </lineage>
</organism>
<sequence length="154" mass="16930">MVWPVGMAKLDPSSQGALQLPYDPEMEEDSYDNFGEPSYPEVFEHPLPGYPGEELEEEEERGVKLGLGDFIFYSVLVGKAAATGSGDWNTTLACFVAILIVSGPWGPWGLRVGPWLQGDFQMLRPRGGAEEMGAGRAFQDPHVRLRRTGRAGCR</sequence>
<dbReference type="GO" id="GO:0042500">
    <property type="term" value="F:aspartic endopeptidase activity, intramembrane cleaving"/>
    <property type="evidence" value="ECO:0007669"/>
    <property type="project" value="InterPro"/>
</dbReference>
<evidence type="ECO:0000313" key="4">
    <source>
        <dbReference type="Proteomes" id="UP000664940"/>
    </source>
</evidence>
<gene>
    <name evidence="3" type="ORF">HJG60_015698</name>
</gene>
<proteinExistence type="predicted"/>
<dbReference type="PANTHER" id="PTHR10202:SF24">
    <property type="entry name" value="PRESENILIN-2"/>
    <property type="match status" value="1"/>
</dbReference>